<gene>
    <name evidence="4" type="ORF">SLS56_003143</name>
</gene>
<feature type="region of interest" description="Disordered" evidence="1">
    <location>
        <begin position="1884"/>
        <end position="1907"/>
    </location>
</feature>
<feature type="region of interest" description="Disordered" evidence="1">
    <location>
        <begin position="1978"/>
        <end position="2047"/>
    </location>
</feature>
<evidence type="ECO:0000256" key="2">
    <source>
        <dbReference type="SAM" id="Phobius"/>
    </source>
</evidence>
<proteinExistence type="predicted"/>
<dbReference type="PANTHER" id="PTHR33112:SF10">
    <property type="entry name" value="TOL"/>
    <property type="match status" value="1"/>
</dbReference>
<keyword evidence="2" id="KW-1133">Transmembrane helix</keyword>
<evidence type="ECO:0000259" key="3">
    <source>
        <dbReference type="Pfam" id="PF06985"/>
    </source>
</evidence>
<feature type="transmembrane region" description="Helical" evidence="2">
    <location>
        <begin position="1222"/>
        <end position="1245"/>
    </location>
</feature>
<feature type="compositionally biased region" description="Polar residues" evidence="1">
    <location>
        <begin position="1888"/>
        <end position="1906"/>
    </location>
</feature>
<feature type="compositionally biased region" description="Low complexity" evidence="1">
    <location>
        <begin position="596"/>
        <end position="605"/>
    </location>
</feature>
<dbReference type="EMBL" id="JAJVDC020000024">
    <property type="protein sequence ID" value="KAL1633072.1"/>
    <property type="molecule type" value="Genomic_DNA"/>
</dbReference>
<feature type="transmembrane region" description="Helical" evidence="2">
    <location>
        <begin position="28"/>
        <end position="48"/>
    </location>
</feature>
<keyword evidence="2" id="KW-0472">Membrane</keyword>
<feature type="compositionally biased region" description="Acidic residues" evidence="1">
    <location>
        <begin position="1978"/>
        <end position="2009"/>
    </location>
</feature>
<protein>
    <recommendedName>
        <fullName evidence="3">Heterokaryon incompatibility domain-containing protein</fullName>
    </recommendedName>
</protein>
<dbReference type="InterPro" id="IPR010730">
    <property type="entry name" value="HET"/>
</dbReference>
<keyword evidence="5" id="KW-1185">Reference proteome</keyword>
<dbReference type="Pfam" id="PF06985">
    <property type="entry name" value="HET"/>
    <property type="match status" value="1"/>
</dbReference>
<feature type="transmembrane region" description="Helical" evidence="2">
    <location>
        <begin position="1285"/>
        <end position="1302"/>
    </location>
</feature>
<organism evidence="4 5">
    <name type="scientific">Neofusicoccum ribis</name>
    <dbReference type="NCBI Taxonomy" id="45134"/>
    <lineage>
        <taxon>Eukaryota</taxon>
        <taxon>Fungi</taxon>
        <taxon>Dikarya</taxon>
        <taxon>Ascomycota</taxon>
        <taxon>Pezizomycotina</taxon>
        <taxon>Dothideomycetes</taxon>
        <taxon>Dothideomycetes incertae sedis</taxon>
        <taxon>Botryosphaeriales</taxon>
        <taxon>Botryosphaeriaceae</taxon>
        <taxon>Neofusicoccum</taxon>
    </lineage>
</organism>
<feature type="region of interest" description="Disordered" evidence="1">
    <location>
        <begin position="594"/>
        <end position="646"/>
    </location>
</feature>
<feature type="transmembrane region" description="Helical" evidence="2">
    <location>
        <begin position="1251"/>
        <end position="1273"/>
    </location>
</feature>
<comment type="caution">
    <text evidence="4">The sequence shown here is derived from an EMBL/GenBank/DDBJ whole genome shotgun (WGS) entry which is preliminary data.</text>
</comment>
<feature type="domain" description="Heterokaryon incompatibility" evidence="3">
    <location>
        <begin position="1504"/>
        <end position="1663"/>
    </location>
</feature>
<dbReference type="PANTHER" id="PTHR33112">
    <property type="entry name" value="DOMAIN PROTEIN, PUTATIVE-RELATED"/>
    <property type="match status" value="1"/>
</dbReference>
<feature type="compositionally biased region" description="Gly residues" evidence="1">
    <location>
        <begin position="2010"/>
        <end position="2019"/>
    </location>
</feature>
<name>A0ABR3T0K6_9PEZI</name>
<feature type="compositionally biased region" description="Pro residues" evidence="1">
    <location>
        <begin position="606"/>
        <end position="622"/>
    </location>
</feature>
<evidence type="ECO:0000313" key="5">
    <source>
        <dbReference type="Proteomes" id="UP001521116"/>
    </source>
</evidence>
<sequence>MSSSKTQAPSQKSTAVVAPQQRRTSLRAILLGLGAFAAVILFLTRPGVLFKPKNEFDLIFEQVAPSLTRADLKEATNAINAALNELMAELRAHVVNEPEHEPQGTDEELELARRQLFPNPFSGLFGGGNKGGGAGAGGGAAGGADAGGGGAAGGGTGGGGGLFGGLLGGGGGGGGPISALAKPLASAMGNMVADGAAGKGPLGKIFGGITKALNPAANALGAGVGEGAIKGLKLEGMMKAQTTTNKDQDSGIAGLAKNLGEGASEAIFSNIDISKLAPGPGTLALAANSLGSGLGNGTASGLKLSQNVAGPDPAQTGVPGLAGNLGFGLTGGLFGNIDTQALMSGPMSQGLMKMLAAVPAPAGKGLGEGAAAGLKLPGTDPNTAVLATDPNGSNVSVGSVSEDFTRSLAASFLGKVDLKSLAGGQNMQALMKQLVKIPGPAGKGLGEGAAQGLKLTAPPKQKRVDGGDVSTEQISEDFTRNLASSFLGSVDVKNIANSDQTAGLMKLLMQIPGPAGRGLGQGAAIGLKLAKPDVPPAPDGNATFDAGTASESFTRELASSFLGNTNLQGQVDQKKLLATVAQVAPAVGKGLGRGAAAGLKKNGTAPAPPPPAPPAPPAPPTKGPGGKRQAPPPPAASPDIPGIAGDFSENLAQSFVGNVDVSQLGGPDQQKQLLDTISKAAPFAGSGLGQGAAEGLGLTGRPDAKGVAKRQDQGESSVGTIAQGFTRSLSSSFLSNANFSSLASKAAAQGSMMIGPAVQGFASGLGGGAATGLGLQKDVQEPIDGQNIGSVLKGFSRSLTTSFLANGTIDNIQKKAASAAGPLPILPAAQGLAKGFGNGAASAFGLQEAAVIDPKASDVPSIAQGFSGSLTQSFLANGTVKKLTSMVGNQGPMMLGPLAEGLGKGFGGGAAEALGFQSAAPSSNASDAPAVAQGFSRALTTSFLANGTIEKITKKAMDSAGGLTQSIDISKAAEGLGIGLVDGGSQVLFAGTGMGNASLTTSSKAFNDSVGGAATGFGRGLSSEAVKAVFMALGDKSVADKIAGTLGTGSESLINTPSKRSIDAPNAIAKRQAQLNATDAINAFVSNLNFTTVNSLVQKGADALGCTGVGGLIQVQEGLKQNFKGQTPNLNLPKIPVNQKINVTSNGFLFQLDIQRLELTVNGLTISNLTNLIVAHIFGVAAAFYFLLPAALSLDSARAVLVLLNRPAALPWLPRATTALHAAVPLLGSAGAALGVAAAGSAAHFRTPHQIVGWATLLGGFAGAALHGAVARGAGGKAVRRARDGVVQVVLLLAQVEILLGFQDTNKISFSCRTWGYHHSNLSNLQESACKQCVFCLTLYQDVGSWAPAFAGLKLPLHVWSIRRQGGISRESQQSLAITFRPIHHEGAGDKELLPERTYYIIEEKGEINGDFPQSPDALLTEASDLATMPSENYLDRSTDSNGPMEQCSRWMDICQKTHTNCRKPHGRSFTPTRLLDIALEAEDANTPVRVVDTKARGLAGVKYATLSHCWGRKPFINLTPENELLLTTRGIPWHEMPKNFQQAITVARRALDVRYIWIDSLCIIQGPHGDFHSEASLMHAVYRNSHCNLAAADSSDSSGGLFRLRDPRSILPAAYQHHHPPTTQPRREIFRQDTTYRILPAALWHSALLSAPIYTRGWVFQERLLSPRLLHFTASQIFWDCGSASACEAFPAGLPAPLDVAAATDRHWRARLRDAAPALLRPLAGPADDSLERFWAAAVRSYTQCALTNGADKLVAVWGIAKLVRDALGERYGAGLWEERLEEQLPWRVDGDAGWRPRPLRAPSWSWASLDGVVRVGERFSLDKRCYVVEGHGGGAIGFQVVERGGRPALGVRKGSGWSEQFKVWDEQQSEVGKKRSSWRIKRQESGESTVTATSNASQVTNMGDQQPELDTWSIAILGWVGRLKIASQEGSGKWSVDGLGMDPANPALEVFPDERLPSSVHECYFIVLALSRDGTGIDDADEENCADDEYEEGLDEREEDEDADIGDDGTGSGGGNSNGRRDDDNTARCSDDQAGSDESGRLEATTRVWEESSVTFSGVGIIMQPTAEKGHFYRTGSLNFKGIDLGTLRRIEESYILKPSSFLDEPHGEKGHKFWLE</sequence>
<evidence type="ECO:0000313" key="4">
    <source>
        <dbReference type="EMBL" id="KAL1633072.1"/>
    </source>
</evidence>
<feature type="compositionally biased region" description="Basic and acidic residues" evidence="1">
    <location>
        <begin position="2021"/>
        <end position="2033"/>
    </location>
</feature>
<dbReference type="Proteomes" id="UP001521116">
    <property type="component" value="Unassembled WGS sequence"/>
</dbReference>
<keyword evidence="2" id="KW-0812">Transmembrane</keyword>
<accession>A0ABR3T0K6</accession>
<reference evidence="4 5" key="1">
    <citation type="submission" date="2024-02" db="EMBL/GenBank/DDBJ databases">
        <title>De novo assembly and annotation of 12 fungi associated with fruit tree decline syndrome in Ontario, Canada.</title>
        <authorList>
            <person name="Sulman M."/>
            <person name="Ellouze W."/>
            <person name="Ilyukhin E."/>
        </authorList>
    </citation>
    <scope>NUCLEOTIDE SEQUENCE [LARGE SCALE GENOMIC DNA]</scope>
    <source>
        <strain evidence="4 5">M1-105</strain>
    </source>
</reference>
<feature type="transmembrane region" description="Helical" evidence="2">
    <location>
        <begin position="1169"/>
        <end position="1188"/>
    </location>
</feature>
<evidence type="ECO:0000256" key="1">
    <source>
        <dbReference type="SAM" id="MobiDB-lite"/>
    </source>
</evidence>